<name>A0AB38Z156_9GAMM</name>
<proteinExistence type="predicted"/>
<evidence type="ECO:0000313" key="2">
    <source>
        <dbReference type="Proteomes" id="UP001256400"/>
    </source>
</evidence>
<organism evidence="1 2">
    <name type="scientific">Acinetobacter soli</name>
    <dbReference type="NCBI Taxonomy" id="487316"/>
    <lineage>
        <taxon>Bacteria</taxon>
        <taxon>Pseudomonadati</taxon>
        <taxon>Pseudomonadota</taxon>
        <taxon>Gammaproteobacteria</taxon>
        <taxon>Moraxellales</taxon>
        <taxon>Moraxellaceae</taxon>
        <taxon>Acinetobacter</taxon>
    </lineage>
</organism>
<dbReference type="AlphaFoldDB" id="A0AB38Z156"/>
<protein>
    <submittedName>
        <fullName evidence="1">Uncharacterized protein</fullName>
    </submittedName>
</protein>
<dbReference type="Proteomes" id="UP001256400">
    <property type="component" value="Chromosome"/>
</dbReference>
<reference evidence="1" key="1">
    <citation type="submission" date="2023-09" db="EMBL/GenBank/DDBJ databases">
        <title>Acinetobacter soli.</title>
        <authorList>
            <person name="Kim B."/>
            <person name="Kim D."/>
            <person name="Park D."/>
        </authorList>
    </citation>
    <scope>NUCLEOTIDE SEQUENCE</scope>
    <source>
        <strain evidence="1">2023.05</strain>
    </source>
</reference>
<gene>
    <name evidence="1" type="ORF">RHP80_07010</name>
</gene>
<dbReference type="EMBL" id="CP134206">
    <property type="protein sequence ID" value="WND07174.1"/>
    <property type="molecule type" value="Genomic_DNA"/>
</dbReference>
<accession>A0AB38Z156</accession>
<evidence type="ECO:0000313" key="1">
    <source>
        <dbReference type="EMBL" id="WND07174.1"/>
    </source>
</evidence>
<dbReference type="RefSeq" id="WP_307888430.1">
    <property type="nucleotide sequence ID" value="NZ_CP134206.1"/>
</dbReference>
<sequence>MAQLGALCISNLCATKPLMIQTLEEEKVWKKEQILDHEKKMLDLFELDYQDFVK</sequence>